<dbReference type="SUPFAM" id="SSF52540">
    <property type="entry name" value="P-loop containing nucleoside triphosphate hydrolases"/>
    <property type="match status" value="1"/>
</dbReference>
<dbReference type="RefSeq" id="WP_302110766.1">
    <property type="nucleotide sequence ID" value="NZ_JAUKTR010000006.1"/>
</dbReference>
<dbReference type="InterPro" id="IPR027417">
    <property type="entry name" value="P-loop_NTPase"/>
</dbReference>
<sequence length="233" mass="24834">MVDLTTEMAALWGALGPARAGRGRVLLFVAARSGEGTSTVAREFARLAAVRARKPVWLVDGDVREPRQQAEVAAEPDRFGALGREASASPDGSAFFAIHPRLKDREGKPLPPGRLLTARPCLGGRLWVARVRTDRLSPSHRLEAVSAPGYWNLMRGHADTVVVDCPAADRSDLALTLAGTADQVVQIVSADASEANDHALLRAELEAAGARMAGLVFNRAPEAPRLLRRLGAA</sequence>
<keyword evidence="2" id="KW-1185">Reference proteome</keyword>
<dbReference type="InterPro" id="IPR050445">
    <property type="entry name" value="Bact_polysacc_biosynth/exp"/>
</dbReference>
<dbReference type="Gene3D" id="3.40.50.300">
    <property type="entry name" value="P-loop containing nucleotide triphosphate hydrolases"/>
    <property type="match status" value="1"/>
</dbReference>
<comment type="caution">
    <text evidence="1">The sequence shown here is derived from an EMBL/GenBank/DDBJ whole genome shotgun (WGS) entry which is preliminary data.</text>
</comment>
<dbReference type="EMBL" id="JAUKTR010000006">
    <property type="protein sequence ID" value="MDO1560334.1"/>
    <property type="molecule type" value="Genomic_DNA"/>
</dbReference>
<dbReference type="Proteomes" id="UP001169063">
    <property type="component" value="Unassembled WGS sequence"/>
</dbReference>
<evidence type="ECO:0000313" key="1">
    <source>
        <dbReference type="EMBL" id="MDO1560334.1"/>
    </source>
</evidence>
<gene>
    <name evidence="1" type="ORF">Q0812_12935</name>
</gene>
<name>A0ABT8SPC1_9CAUL</name>
<dbReference type="PANTHER" id="PTHR32309">
    <property type="entry name" value="TYROSINE-PROTEIN KINASE"/>
    <property type="match status" value="1"/>
</dbReference>
<reference evidence="1" key="1">
    <citation type="submission" date="2023-07" db="EMBL/GenBank/DDBJ databases">
        <title>Brevundimonas soil sp. nov., isolated from the soil of chemical plant.</title>
        <authorList>
            <person name="Wu N."/>
        </authorList>
    </citation>
    <scope>NUCLEOTIDE SEQUENCE</scope>
    <source>
        <strain evidence="1">XZ-24</strain>
    </source>
</reference>
<evidence type="ECO:0000313" key="2">
    <source>
        <dbReference type="Proteomes" id="UP001169063"/>
    </source>
</evidence>
<accession>A0ABT8SPC1</accession>
<organism evidence="1 2">
    <name type="scientific">Peiella sedimenti</name>
    <dbReference type="NCBI Taxonomy" id="3061083"/>
    <lineage>
        <taxon>Bacteria</taxon>
        <taxon>Pseudomonadati</taxon>
        <taxon>Pseudomonadota</taxon>
        <taxon>Alphaproteobacteria</taxon>
        <taxon>Caulobacterales</taxon>
        <taxon>Caulobacteraceae</taxon>
        <taxon>Peiella</taxon>
    </lineage>
</organism>
<proteinExistence type="predicted"/>
<dbReference type="PANTHER" id="PTHR32309:SF13">
    <property type="entry name" value="FERRIC ENTEROBACTIN TRANSPORT PROTEIN FEPE"/>
    <property type="match status" value="1"/>
</dbReference>
<protein>
    <submittedName>
        <fullName evidence="1">HfsB</fullName>
    </submittedName>
</protein>